<evidence type="ECO:0000313" key="9">
    <source>
        <dbReference type="Proteomes" id="UP000249829"/>
    </source>
</evidence>
<dbReference type="InterPro" id="IPR026591">
    <property type="entry name" value="Sirtuin_cat_small_dom_sf"/>
</dbReference>
<dbReference type="Proteomes" id="UP000249829">
    <property type="component" value="Unassembled WGS sequence"/>
</dbReference>
<keyword evidence="3" id="KW-0479">Metal-binding</keyword>
<evidence type="ECO:0000256" key="3">
    <source>
        <dbReference type="ARBA" id="ARBA00022723"/>
    </source>
</evidence>
<dbReference type="AlphaFoldDB" id="A0A2V5H684"/>
<evidence type="ECO:0000256" key="2">
    <source>
        <dbReference type="ARBA" id="ARBA00022679"/>
    </source>
</evidence>
<evidence type="ECO:0000256" key="4">
    <source>
        <dbReference type="ARBA" id="ARBA00022801"/>
    </source>
</evidence>
<dbReference type="InterPro" id="IPR029035">
    <property type="entry name" value="DHS-like_NAD/FAD-binding_dom"/>
</dbReference>
<dbReference type="PANTHER" id="PTHR11106:SF121">
    <property type="entry name" value="ADP-RIBOSE 1''-PHOSPHATE PHOSPHATASE"/>
    <property type="match status" value="1"/>
</dbReference>
<reference evidence="8 9" key="1">
    <citation type="submission" date="2018-02" db="EMBL/GenBank/DDBJ databases">
        <title>The genomes of Aspergillus section Nigri reveals drivers in fungal speciation.</title>
        <authorList>
            <consortium name="DOE Joint Genome Institute"/>
            <person name="Vesth T.C."/>
            <person name="Nybo J."/>
            <person name="Theobald S."/>
            <person name="Brandl J."/>
            <person name="Frisvad J.C."/>
            <person name="Nielsen K.F."/>
            <person name="Lyhne E.K."/>
            <person name="Kogle M.E."/>
            <person name="Kuo A."/>
            <person name="Riley R."/>
            <person name="Clum A."/>
            <person name="Nolan M."/>
            <person name="Lipzen A."/>
            <person name="Salamov A."/>
            <person name="Henrissat B."/>
            <person name="Wiebenga A."/>
            <person name="De vries R.P."/>
            <person name="Grigoriev I.V."/>
            <person name="Mortensen U.H."/>
            <person name="Andersen M.R."/>
            <person name="Baker S.E."/>
        </authorList>
    </citation>
    <scope>NUCLEOTIDE SEQUENCE [LARGE SCALE GENOMIC DNA]</scope>
    <source>
        <strain evidence="8 9">CBS 115571</strain>
    </source>
</reference>
<keyword evidence="9" id="KW-1185">Reference proteome</keyword>
<dbReference type="OMA" id="RWPNEEL"/>
<feature type="domain" description="Macro" evidence="7">
    <location>
        <begin position="120"/>
        <end position="320"/>
    </location>
</feature>
<dbReference type="GO" id="GO:0016798">
    <property type="term" value="F:hydrolase activity, acting on glycosyl bonds"/>
    <property type="evidence" value="ECO:0007669"/>
    <property type="project" value="UniProtKB-KW"/>
</dbReference>
<keyword evidence="4" id="KW-0378">Hydrolase</keyword>
<evidence type="ECO:0000256" key="6">
    <source>
        <dbReference type="ARBA" id="ARBA00023295"/>
    </source>
</evidence>
<protein>
    <submittedName>
        <fullName evidence="8">Ganglioside induced differentiation associated protein</fullName>
    </submittedName>
</protein>
<organism evidence="8 9">
    <name type="scientific">Aspergillus violaceofuscus (strain CBS 115571)</name>
    <dbReference type="NCBI Taxonomy" id="1450538"/>
    <lineage>
        <taxon>Eukaryota</taxon>
        <taxon>Fungi</taxon>
        <taxon>Dikarya</taxon>
        <taxon>Ascomycota</taxon>
        <taxon>Pezizomycotina</taxon>
        <taxon>Eurotiomycetes</taxon>
        <taxon>Eurotiomycetidae</taxon>
        <taxon>Eurotiales</taxon>
        <taxon>Aspergillaceae</taxon>
        <taxon>Aspergillus</taxon>
    </lineage>
</organism>
<dbReference type="Gene3D" id="3.40.220.10">
    <property type="entry name" value="Leucine Aminopeptidase, subunit E, domain 1"/>
    <property type="match status" value="1"/>
</dbReference>
<dbReference type="InterPro" id="IPR043472">
    <property type="entry name" value="Macro_dom-like"/>
</dbReference>
<proteinExistence type="predicted"/>
<evidence type="ECO:0000256" key="1">
    <source>
        <dbReference type="ARBA" id="ARBA00001947"/>
    </source>
</evidence>
<dbReference type="EMBL" id="KZ825138">
    <property type="protein sequence ID" value="PYI19031.1"/>
    <property type="molecule type" value="Genomic_DNA"/>
</dbReference>
<evidence type="ECO:0000259" key="7">
    <source>
        <dbReference type="PROSITE" id="PS51154"/>
    </source>
</evidence>
<comment type="cofactor">
    <cofactor evidence="1">
        <name>Zn(2+)</name>
        <dbReference type="ChEBI" id="CHEBI:29105"/>
    </cofactor>
</comment>
<dbReference type="SUPFAM" id="SSF52467">
    <property type="entry name" value="DHS-like NAD/FAD-binding domain"/>
    <property type="match status" value="1"/>
</dbReference>
<keyword evidence="5" id="KW-0862">Zinc</keyword>
<dbReference type="SUPFAM" id="SSF52949">
    <property type="entry name" value="Macro domain-like"/>
    <property type="match status" value="1"/>
</dbReference>
<dbReference type="PROSITE" id="PS51154">
    <property type="entry name" value="MACRO"/>
    <property type="match status" value="1"/>
</dbReference>
<gene>
    <name evidence="8" type="ORF">BO99DRAFT_422720</name>
</gene>
<dbReference type="STRING" id="1450538.A0A2V5H684"/>
<keyword evidence="2" id="KW-0808">Transferase</keyword>
<sequence length="628" mass="69664">MIGSLIRMMTADFLPRVLRALVRESRYFQSPSHACAHHGHNHSHVAMNDHIHTMETWAQIRLMKQLLCVRHPRQRLDPQLLREIEGVLLWEREHRALVDAYTLPQVTVSTPPVTTTRPEIDTDGNSPLPATKLYLWQGDITTLTNLTAITNAANTALLGCFQPAHRCIDNVIHARAGPGLREECFRLMDDGHRTLPVGDAIVTAGYCLPAPWIIHTVGPQLDPQQSYPTEIQRAQLKQCYRAVLEQAESLPSSEHGKAIALCGISTGLFGYPVAEAASLAVETVVTWLRDHPETSITGVIFNTFTEKETVAYERVLSLSPSGALRSPPKLIGSSMQQAHVWLQEADTILLSCGAGLSAATGLDYTSTTLFDKHFPAFRALGLAKLYDTFGMKIEDWGSEEVRWGFYFTHLQMVRTWPQSAMYSALLEWIGRRFGMDAQRVHVRTSNADGLFLAHGLDENVLSTPQGAYRYLQCLGNCREDAVVESAPLVEKVVASGGLDAVTQRVTDERLIPVCRFCGGKMGICVRAGNWFNEAPFEEGEKRWQDFKEDFMRDPDKNVVILELGVGMSTPGVLRWENEELLESGEGRVRLVRVGLGDTAVVPAELEAMGLTTCVDGNLKDVLGVILDQ</sequence>
<dbReference type="GO" id="GO:0046872">
    <property type="term" value="F:metal ion binding"/>
    <property type="evidence" value="ECO:0007669"/>
    <property type="project" value="UniProtKB-KW"/>
</dbReference>
<dbReference type="Gene3D" id="3.40.50.1220">
    <property type="entry name" value="TPP-binding domain"/>
    <property type="match status" value="1"/>
</dbReference>
<dbReference type="PANTHER" id="PTHR11106">
    <property type="entry name" value="GANGLIOSIDE INDUCED DIFFERENTIATION ASSOCIATED PROTEIN 2-RELATED"/>
    <property type="match status" value="1"/>
</dbReference>
<dbReference type="GO" id="GO:0016740">
    <property type="term" value="F:transferase activity"/>
    <property type="evidence" value="ECO:0007669"/>
    <property type="project" value="UniProtKB-KW"/>
</dbReference>
<dbReference type="Gene3D" id="3.30.1600.10">
    <property type="entry name" value="SIR2/SIRT2 'Small Domain"/>
    <property type="match status" value="1"/>
</dbReference>
<accession>A0A2V5H684</accession>
<evidence type="ECO:0000256" key="5">
    <source>
        <dbReference type="ARBA" id="ARBA00022833"/>
    </source>
</evidence>
<dbReference type="InterPro" id="IPR002589">
    <property type="entry name" value="Macro_dom"/>
</dbReference>
<keyword evidence="6" id="KW-0326">Glycosidase</keyword>
<dbReference type="Pfam" id="PF01661">
    <property type="entry name" value="Macro"/>
    <property type="match status" value="1"/>
</dbReference>
<evidence type="ECO:0000313" key="8">
    <source>
        <dbReference type="EMBL" id="PYI19031.1"/>
    </source>
</evidence>
<dbReference type="SMART" id="SM00506">
    <property type="entry name" value="A1pp"/>
    <property type="match status" value="1"/>
</dbReference>
<name>A0A2V5H684_ASPV1</name>